<accession>A0A2V3TTR3</accession>
<name>A0A2V3TTR3_9HYPH</name>
<dbReference type="InterPro" id="IPR027417">
    <property type="entry name" value="P-loop_NTPase"/>
</dbReference>
<evidence type="ECO:0000259" key="5">
    <source>
        <dbReference type="PROSITE" id="PS50893"/>
    </source>
</evidence>
<dbReference type="FunFam" id="3.40.50.300:FF:000421">
    <property type="entry name" value="Branched-chain amino acid ABC transporter ATP-binding protein"/>
    <property type="match status" value="1"/>
</dbReference>
<evidence type="ECO:0000313" key="6">
    <source>
        <dbReference type="EMBL" id="PXW51393.1"/>
    </source>
</evidence>
<feature type="domain" description="ABC transporter" evidence="5">
    <location>
        <begin position="16"/>
        <end position="263"/>
    </location>
</feature>
<evidence type="ECO:0000256" key="1">
    <source>
        <dbReference type="ARBA" id="ARBA00005417"/>
    </source>
</evidence>
<evidence type="ECO:0000256" key="2">
    <source>
        <dbReference type="ARBA" id="ARBA00022448"/>
    </source>
</evidence>
<dbReference type="AlphaFoldDB" id="A0A2V3TTR3"/>
<gene>
    <name evidence="6" type="ORF">C7450_12075</name>
</gene>
<comment type="similarity">
    <text evidence="1">Belongs to the ABC transporter superfamily.</text>
</comment>
<dbReference type="GO" id="GO:0016887">
    <property type="term" value="F:ATP hydrolysis activity"/>
    <property type="evidence" value="ECO:0007669"/>
    <property type="project" value="InterPro"/>
</dbReference>
<dbReference type="PROSITE" id="PS50893">
    <property type="entry name" value="ABC_TRANSPORTER_2"/>
    <property type="match status" value="1"/>
</dbReference>
<keyword evidence="3" id="KW-0547">Nucleotide-binding</keyword>
<dbReference type="InterPro" id="IPR003439">
    <property type="entry name" value="ABC_transporter-like_ATP-bd"/>
</dbReference>
<dbReference type="InterPro" id="IPR003593">
    <property type="entry name" value="AAA+_ATPase"/>
</dbReference>
<keyword evidence="7" id="KW-1185">Reference proteome</keyword>
<evidence type="ECO:0000256" key="3">
    <source>
        <dbReference type="ARBA" id="ARBA00022741"/>
    </source>
</evidence>
<dbReference type="Proteomes" id="UP000248021">
    <property type="component" value="Unassembled WGS sequence"/>
</dbReference>
<dbReference type="OrthoDB" id="9806149at2"/>
<protein>
    <submittedName>
        <fullName evidence="6">Amino acid/amide ABC transporter ATP-binding protein 1 (HAAT family)</fullName>
    </submittedName>
</protein>
<keyword evidence="2" id="KW-0813">Transport</keyword>
<sequence>MQAQELRGPRAPAYPLLVENVRLSFAGLKALDGASFHVTPGIVTGLIGPNGAGKTTMFNVISGLYRADAGSISFMGQGIERMSPHQISRLGLVRTFQIARGFPKLTVFEHLMVYGARQPGEKLLTAVFGSTEARQREAELSEKALAVAARLRLSHVIDNKVTDLSGGQKKLLEIGRALMAEPRMILFDEPAAGVNPTLAEEIGDQLLSLAEEGLTVLLIEHDMALIERICRRVIVMAQGRTLAEGSFEDVRSNAEVQDAYLGGRR</sequence>
<organism evidence="6 7">
    <name type="scientific">Chelatococcus asaccharovorans</name>
    <dbReference type="NCBI Taxonomy" id="28210"/>
    <lineage>
        <taxon>Bacteria</taxon>
        <taxon>Pseudomonadati</taxon>
        <taxon>Pseudomonadota</taxon>
        <taxon>Alphaproteobacteria</taxon>
        <taxon>Hyphomicrobiales</taxon>
        <taxon>Chelatococcaceae</taxon>
        <taxon>Chelatococcus</taxon>
    </lineage>
</organism>
<dbReference type="InterPro" id="IPR051120">
    <property type="entry name" value="ABC_AA/LPS_Transport"/>
</dbReference>
<dbReference type="CDD" id="cd03219">
    <property type="entry name" value="ABC_Mj1267_LivG_branched"/>
    <property type="match status" value="1"/>
</dbReference>
<dbReference type="PANTHER" id="PTHR45772:SF9">
    <property type="entry name" value="CONSERVED COMPONENT OF ABC TRANSPORTER FOR NATURAL AMINO ACIDS"/>
    <property type="match status" value="1"/>
</dbReference>
<dbReference type="GO" id="GO:0005524">
    <property type="term" value="F:ATP binding"/>
    <property type="evidence" value="ECO:0007669"/>
    <property type="project" value="UniProtKB-KW"/>
</dbReference>
<dbReference type="Pfam" id="PF12399">
    <property type="entry name" value="BCA_ABC_TP_C"/>
    <property type="match status" value="1"/>
</dbReference>
<dbReference type="EMBL" id="QJJK01000020">
    <property type="protein sequence ID" value="PXW51393.1"/>
    <property type="molecule type" value="Genomic_DNA"/>
</dbReference>
<dbReference type="PROSITE" id="PS00211">
    <property type="entry name" value="ABC_TRANSPORTER_1"/>
    <property type="match status" value="1"/>
</dbReference>
<proteinExistence type="inferred from homology"/>
<dbReference type="Gene3D" id="3.40.50.300">
    <property type="entry name" value="P-loop containing nucleotide triphosphate hydrolases"/>
    <property type="match status" value="1"/>
</dbReference>
<dbReference type="PANTHER" id="PTHR45772">
    <property type="entry name" value="CONSERVED COMPONENT OF ABC TRANSPORTER FOR NATURAL AMINO ACIDS-RELATED"/>
    <property type="match status" value="1"/>
</dbReference>
<dbReference type="InterPro" id="IPR032823">
    <property type="entry name" value="BCA_ABC_TP_C"/>
</dbReference>
<comment type="caution">
    <text evidence="6">The sequence shown here is derived from an EMBL/GenBank/DDBJ whole genome shotgun (WGS) entry which is preliminary data.</text>
</comment>
<dbReference type="Pfam" id="PF00005">
    <property type="entry name" value="ABC_tran"/>
    <property type="match status" value="1"/>
</dbReference>
<keyword evidence="4 6" id="KW-0067">ATP-binding</keyword>
<dbReference type="SUPFAM" id="SSF52540">
    <property type="entry name" value="P-loop containing nucleoside triphosphate hydrolases"/>
    <property type="match status" value="1"/>
</dbReference>
<evidence type="ECO:0000256" key="4">
    <source>
        <dbReference type="ARBA" id="ARBA00022840"/>
    </source>
</evidence>
<dbReference type="InterPro" id="IPR017871">
    <property type="entry name" value="ABC_transporter-like_CS"/>
</dbReference>
<evidence type="ECO:0000313" key="7">
    <source>
        <dbReference type="Proteomes" id="UP000248021"/>
    </source>
</evidence>
<dbReference type="GO" id="GO:0005886">
    <property type="term" value="C:plasma membrane"/>
    <property type="evidence" value="ECO:0007669"/>
    <property type="project" value="TreeGrafter"/>
</dbReference>
<dbReference type="SMART" id="SM00382">
    <property type="entry name" value="AAA"/>
    <property type="match status" value="1"/>
</dbReference>
<reference evidence="6 7" key="1">
    <citation type="submission" date="2018-05" db="EMBL/GenBank/DDBJ databases">
        <title>Genomic Encyclopedia of Type Strains, Phase IV (KMG-IV): sequencing the most valuable type-strain genomes for metagenomic binning, comparative biology and taxonomic classification.</title>
        <authorList>
            <person name="Goeker M."/>
        </authorList>
    </citation>
    <scope>NUCLEOTIDE SEQUENCE [LARGE SCALE GENOMIC DNA]</scope>
    <source>
        <strain evidence="6 7">DSM 6462</strain>
    </source>
</reference>